<dbReference type="InterPro" id="IPR034982">
    <property type="entry name" value="Imelysin-like_IrpA"/>
</dbReference>
<dbReference type="AlphaFoldDB" id="A0A259U0L9"/>
<evidence type="ECO:0000313" key="5">
    <source>
        <dbReference type="Proteomes" id="UP000216446"/>
    </source>
</evidence>
<evidence type="ECO:0000313" key="4">
    <source>
        <dbReference type="EMBL" id="OZC03542.1"/>
    </source>
</evidence>
<gene>
    <name evidence="4" type="ORF">BSZ36_11455</name>
</gene>
<dbReference type="OrthoDB" id="9764688at2"/>
<comment type="caution">
    <text evidence="4">The sequence shown here is derived from an EMBL/GenBank/DDBJ whole genome shotgun (WGS) entry which is preliminary data.</text>
</comment>
<dbReference type="RefSeq" id="WP_094549019.1">
    <property type="nucleotide sequence ID" value="NZ_MQWB01000001.1"/>
</dbReference>
<dbReference type="Proteomes" id="UP000216446">
    <property type="component" value="Unassembled WGS sequence"/>
</dbReference>
<dbReference type="CDD" id="cd14658">
    <property type="entry name" value="Imelysin-like_IrpA"/>
    <property type="match status" value="1"/>
</dbReference>
<sequence length="347" mass="36289">MTRFLLLSALALTLAACDTGGGVGTDDVEARPALENVADNVITATYGDLAAEAADLVVAVNDLDADRSDARLALAQQAWRDARAPWELSEGFLFGPVDTEGLDPSLDSWPVNQTDLDAVLASGASLTPSYVAGLEATLRGFHTIEYLLFGEDGDKRAADFTDREVQYLASATAVLRDDAARLVTLWMPSGGNYAAEIKNAGLSGSLYVSQNAAVQELIGGLITITDEVGAGKLGGPYGDRSTAEEESRFSGNSIADFSNNIRSVQNVYLGAYDGRSGAGLTDLVSARDEALDARVQAEITAAINAIEAIPAPFSTAIFESRPTVQAAIDAVLALRATLEGPVTAALR</sequence>
<keyword evidence="2" id="KW-0732">Signal</keyword>
<dbReference type="EMBL" id="MQWB01000001">
    <property type="protein sequence ID" value="OZC03542.1"/>
    <property type="molecule type" value="Genomic_DNA"/>
</dbReference>
<dbReference type="InParanoid" id="A0A259U0L9"/>
<feature type="domain" description="Imelysin-like" evidence="3">
    <location>
        <begin position="42"/>
        <end position="336"/>
    </location>
</feature>
<accession>A0A259U0L9</accession>
<dbReference type="InterPro" id="IPR018976">
    <property type="entry name" value="Imelysin-like"/>
</dbReference>
<organism evidence="4 5">
    <name type="scientific">Rubricoccus marinus</name>
    <dbReference type="NCBI Taxonomy" id="716817"/>
    <lineage>
        <taxon>Bacteria</taxon>
        <taxon>Pseudomonadati</taxon>
        <taxon>Rhodothermota</taxon>
        <taxon>Rhodothermia</taxon>
        <taxon>Rhodothermales</taxon>
        <taxon>Rubricoccaceae</taxon>
        <taxon>Rubricoccus</taxon>
    </lineage>
</organism>
<reference evidence="4 5" key="1">
    <citation type="submission" date="2016-11" db="EMBL/GenBank/DDBJ databases">
        <title>Study of marine rhodopsin-containing bacteria.</title>
        <authorList>
            <person name="Yoshizawa S."/>
            <person name="Kumagai Y."/>
            <person name="Kogure K."/>
        </authorList>
    </citation>
    <scope>NUCLEOTIDE SEQUENCE [LARGE SCALE GENOMIC DNA]</scope>
    <source>
        <strain evidence="4 5">SG-29</strain>
    </source>
</reference>
<keyword evidence="5" id="KW-1185">Reference proteome</keyword>
<evidence type="ECO:0000256" key="2">
    <source>
        <dbReference type="ARBA" id="ARBA00022729"/>
    </source>
</evidence>
<dbReference type="PROSITE" id="PS51257">
    <property type="entry name" value="PROKAR_LIPOPROTEIN"/>
    <property type="match status" value="1"/>
</dbReference>
<proteinExistence type="predicted"/>
<dbReference type="Pfam" id="PF09375">
    <property type="entry name" value="Peptidase_M75"/>
    <property type="match status" value="1"/>
</dbReference>
<evidence type="ECO:0000256" key="1">
    <source>
        <dbReference type="ARBA" id="ARBA00004196"/>
    </source>
</evidence>
<comment type="subcellular location">
    <subcellularLocation>
        <location evidence="1">Cell envelope</location>
    </subcellularLocation>
</comment>
<dbReference type="GO" id="GO:0030313">
    <property type="term" value="C:cell envelope"/>
    <property type="evidence" value="ECO:0007669"/>
    <property type="project" value="UniProtKB-SubCell"/>
</dbReference>
<protein>
    <recommendedName>
        <fullName evidence="3">Imelysin-like domain-containing protein</fullName>
    </recommendedName>
</protein>
<dbReference type="InterPro" id="IPR038352">
    <property type="entry name" value="Imelysin_sf"/>
</dbReference>
<name>A0A259U0L9_9BACT</name>
<dbReference type="Gene3D" id="1.20.1420.20">
    <property type="entry name" value="M75 peptidase, HXXE motif"/>
    <property type="match status" value="1"/>
</dbReference>
<evidence type="ECO:0000259" key="3">
    <source>
        <dbReference type="Pfam" id="PF09375"/>
    </source>
</evidence>